<dbReference type="PANTHER" id="PTHR47165">
    <property type="entry name" value="OS03G0429900 PROTEIN"/>
    <property type="match status" value="1"/>
</dbReference>
<reference evidence="2" key="1">
    <citation type="journal article" date="2021" name="Nat. Commun.">
        <title>Genomic analyses provide insights into spinach domestication and the genetic basis of agronomic traits.</title>
        <authorList>
            <person name="Cai X."/>
            <person name="Sun X."/>
            <person name="Xu C."/>
            <person name="Sun H."/>
            <person name="Wang X."/>
            <person name="Ge C."/>
            <person name="Zhang Z."/>
            <person name="Wang Q."/>
            <person name="Fei Z."/>
            <person name="Jiao C."/>
            <person name="Wang Q."/>
        </authorList>
    </citation>
    <scope>NUCLEOTIDE SEQUENCE [LARGE SCALE GENOMIC DNA]</scope>
    <source>
        <strain evidence="2">cv. Varoflay</strain>
    </source>
</reference>
<dbReference type="Gene3D" id="2.40.50.140">
    <property type="entry name" value="Nucleic acid-binding proteins"/>
    <property type="match status" value="3"/>
</dbReference>
<evidence type="ECO:0000313" key="3">
    <source>
        <dbReference type="RefSeq" id="XP_056698729.1"/>
    </source>
</evidence>
<accession>A0ABM3RSX9</accession>
<dbReference type="Proteomes" id="UP000813463">
    <property type="component" value="Chromosome 4"/>
</dbReference>
<proteinExistence type="predicted"/>
<dbReference type="Pfam" id="PF08646">
    <property type="entry name" value="Rep_fac-A_C"/>
    <property type="match status" value="1"/>
</dbReference>
<sequence length="357" mass="40047">MRGALFGDQVEAYKDALQHKGTYEIADAPIRSANQQWKRSESEMDFQMSFGRQTVIQPVNPEAGSILPDYQCLASLPRVGDPDDRFDVLGVVLYVEEEARKVDTAQGRQALVREIVISDHSSDQPMVISAWSDLAEGECDALSSWAEKFNVVGFTSLRTTSHKGFSLSTSISTVIDHDPKGDRPNALNEWALTHQDILSDRQARVLDVRNPSPKRVIMTLDILKLKKNTTTLQEERRWIRVVVPEPDFDRVHAYIGCCNCGTRTEVPVGKAYTCTACSHKGSVASPRITFNCNISDGTGELSVTAFTADVERLFRMPAADLFRIKHTDYSNSTTWSSLCKQIKEVTRFHHKYKSTKN</sequence>
<feature type="domain" description="Replication factor A C-terminal" evidence="1">
    <location>
        <begin position="253"/>
        <end position="342"/>
    </location>
</feature>
<gene>
    <name evidence="3" type="primary">LOC110781807</name>
</gene>
<keyword evidence="2" id="KW-1185">Reference proteome</keyword>
<dbReference type="InterPro" id="IPR013955">
    <property type="entry name" value="Rep_factor-A_C"/>
</dbReference>
<evidence type="ECO:0000259" key="1">
    <source>
        <dbReference type="Pfam" id="PF08646"/>
    </source>
</evidence>
<dbReference type="GeneID" id="110781807"/>
<name>A0ABM3RSX9_SPIOL</name>
<organism evidence="2 3">
    <name type="scientific">Spinacia oleracea</name>
    <name type="common">Spinach</name>
    <dbReference type="NCBI Taxonomy" id="3562"/>
    <lineage>
        <taxon>Eukaryota</taxon>
        <taxon>Viridiplantae</taxon>
        <taxon>Streptophyta</taxon>
        <taxon>Embryophyta</taxon>
        <taxon>Tracheophyta</taxon>
        <taxon>Spermatophyta</taxon>
        <taxon>Magnoliopsida</taxon>
        <taxon>eudicotyledons</taxon>
        <taxon>Gunneridae</taxon>
        <taxon>Pentapetalae</taxon>
        <taxon>Caryophyllales</taxon>
        <taxon>Chenopodiaceae</taxon>
        <taxon>Chenopodioideae</taxon>
        <taxon>Anserineae</taxon>
        <taxon>Spinacia</taxon>
    </lineage>
</organism>
<dbReference type="InterPro" id="IPR012340">
    <property type="entry name" value="NA-bd_OB-fold"/>
</dbReference>
<protein>
    <submittedName>
        <fullName evidence="3">Replication protein A 70 kDa DNA-binding subunit D-like</fullName>
    </submittedName>
</protein>
<evidence type="ECO:0000313" key="2">
    <source>
        <dbReference type="Proteomes" id="UP000813463"/>
    </source>
</evidence>
<dbReference type="SUPFAM" id="SSF50249">
    <property type="entry name" value="Nucleic acid-binding proteins"/>
    <property type="match status" value="2"/>
</dbReference>
<dbReference type="PANTHER" id="PTHR47165:SF4">
    <property type="entry name" value="OS03G0429900 PROTEIN"/>
    <property type="match status" value="1"/>
</dbReference>
<reference evidence="3" key="2">
    <citation type="submission" date="2025-08" db="UniProtKB">
        <authorList>
            <consortium name="RefSeq"/>
        </authorList>
    </citation>
    <scope>IDENTIFICATION</scope>
    <source>
        <tissue evidence="3">Leaf</tissue>
    </source>
</reference>
<dbReference type="RefSeq" id="XP_056698729.1">
    <property type="nucleotide sequence ID" value="XM_056842751.1"/>
</dbReference>